<gene>
    <name evidence="2" type="ordered locus">RMDY18_19520</name>
</gene>
<feature type="compositionally biased region" description="Polar residues" evidence="1">
    <location>
        <begin position="454"/>
        <end position="470"/>
    </location>
</feature>
<feature type="region of interest" description="Disordered" evidence="1">
    <location>
        <begin position="436"/>
        <end position="484"/>
    </location>
</feature>
<evidence type="ECO:0000313" key="3">
    <source>
        <dbReference type="Proteomes" id="UP000001883"/>
    </source>
</evidence>
<feature type="region of interest" description="Disordered" evidence="1">
    <location>
        <begin position="1"/>
        <end position="26"/>
    </location>
</feature>
<dbReference type="EMBL" id="AP011540">
    <property type="protein sequence ID" value="BAI65784.1"/>
    <property type="molecule type" value="Genomic_DNA"/>
</dbReference>
<sequence length="566" mass="64357">MRPERVPAGAPLHTPLGHAKGPAPHTAGRTLRKSLYKAHKLAASLLSLLRSTTLSSLRIILSPELAGSHRIGAIPRRQILNLRHIRSLENRLQTSLTLSLVILQDRNHLRGQQQHSRQVHNHHAGIQHIRGSPHQIQRRNRAEEHERQNQHPENSHRQLTLSHETHVRLAVVVVTNHGRERKHENSDGQEVNRPIAQLHSQRRLSQRRTTRTITIGRVRQQHNKRSHSTRHHGVKVNTQSLNVTLLSRVRNSSGRASVRSSTHTRLVSQQAALHTPNHGTHGTAGHELLNAESTLENHQQHVRNLSDVQQNNQQAQQQIQHRHNRHQPLSHRRNRANTTENNSRSQRHHNQTNSDAEAHRVSTRNVNIERVRRSIHHSIRLNRHKHKRVSDHNERHEDITHPTSIQTALHVVRRTTNIGILTALLIQLTQKGLRESRSCTNSSNNPHPEHSTRAAHSNSQSNTRNSTGTHTRSRRNSKRTERRNTLLAVSLTSNRITQDTNHFLNGAPLYAAGTNRNVQTSSNQSVVEEITPHPVLHGIHGGSQPRSMRINVPDDIQKKIHSALQS</sequence>
<feature type="region of interest" description="Disordered" evidence="1">
    <location>
        <begin position="111"/>
        <end position="159"/>
    </location>
</feature>
<evidence type="ECO:0000313" key="2">
    <source>
        <dbReference type="EMBL" id="BAI65784.1"/>
    </source>
</evidence>
<keyword evidence="3" id="KW-1185">Reference proteome</keyword>
<feature type="region of interest" description="Disordered" evidence="1">
    <location>
        <begin position="308"/>
        <end position="366"/>
    </location>
</feature>
<dbReference type="HOGENOM" id="CLU_481348_0_0_11"/>
<name>D2NQ66_ROTMD</name>
<accession>D2NQ66</accession>
<feature type="compositionally biased region" description="Basic and acidic residues" evidence="1">
    <location>
        <begin position="140"/>
        <end position="156"/>
    </location>
</feature>
<reference evidence="2 3" key="3">
    <citation type="journal article" date="2010" name="Sequencing">
        <title>Complete Genome Sequence of Rothia mucilaginosa DY-18: A Clinical Isolate with Dense Meshwork-Like Structures from a Persistent Apical Periodontitis Lesion.</title>
        <authorList>
            <person name="Yamane K."/>
            <person name="Nambu T."/>
            <person name="Yamanaka T."/>
            <person name="Mashimo C."/>
            <person name="Sugimori C."/>
            <person name="Leung K.-P."/>
            <person name="Fukushima H."/>
        </authorList>
    </citation>
    <scope>NUCLEOTIDE SEQUENCE [LARGE SCALE GENOMIC DNA]</scope>
    <source>
        <strain evidence="2 3">DY-18</strain>
    </source>
</reference>
<reference evidence="2 3" key="2">
    <citation type="journal article" date="2010" name="J Osaka Dent Univ">
        <title>Isolation and identification of Rothia mucilaginosa from persistent apical periodontitis lesions.</title>
        <authorList>
            <person name="Yamane K."/>
            <person name="Yoshida M."/>
            <person name="Fujihira T."/>
            <person name="Baba T."/>
            <person name="Tsuji N."/>
            <person name="Hayashi H."/>
            <person name="Sugimori C."/>
            <person name="Yamanaka T."/>
            <person name="Mashimo C."/>
            <person name="Nambu T."/>
            <person name="Kawai H."/>
            <person name="Fukushima H."/>
        </authorList>
    </citation>
    <scope>NUCLEOTIDE SEQUENCE [LARGE SCALE GENOMIC DNA]</scope>
    <source>
        <strain evidence="2 3">DY-18</strain>
    </source>
</reference>
<evidence type="ECO:0000256" key="1">
    <source>
        <dbReference type="SAM" id="MobiDB-lite"/>
    </source>
</evidence>
<dbReference type="KEGG" id="rmu:RMDY18_19520"/>
<proteinExistence type="predicted"/>
<feature type="compositionally biased region" description="Basic residues" evidence="1">
    <location>
        <begin position="320"/>
        <end position="335"/>
    </location>
</feature>
<reference evidence="3" key="1">
    <citation type="submission" date="2009-07" db="EMBL/GenBank/DDBJ databases">
        <title>Complete genome sequence of Rothia mucilaginosa DJ.</title>
        <authorList>
            <person name="Yamane K."/>
            <person name="Nambu T."/>
            <person name="Mashimo C."/>
            <person name="Sugimori C."/>
            <person name="Yamanaka T."/>
            <person name="Leung K."/>
            <person name="Fukushima H."/>
        </authorList>
    </citation>
    <scope>NUCLEOTIDE SEQUENCE [LARGE SCALE GENOMIC DNA]</scope>
    <source>
        <strain evidence="3">DY-18</strain>
    </source>
</reference>
<organism evidence="2 3">
    <name type="scientific">Rothia mucilaginosa (strain DY-18)</name>
    <name type="common">Stomatococcus mucilaginosus</name>
    <dbReference type="NCBI Taxonomy" id="680646"/>
    <lineage>
        <taxon>Bacteria</taxon>
        <taxon>Bacillati</taxon>
        <taxon>Actinomycetota</taxon>
        <taxon>Actinomycetes</taxon>
        <taxon>Micrococcales</taxon>
        <taxon>Micrococcaceae</taxon>
        <taxon>Rothia</taxon>
    </lineage>
</organism>
<protein>
    <submittedName>
        <fullName evidence="2">Uncharacterized protein</fullName>
    </submittedName>
</protein>
<dbReference type="AlphaFoldDB" id="D2NQ66"/>
<feature type="compositionally biased region" description="Low complexity" evidence="1">
    <location>
        <begin position="309"/>
        <end position="319"/>
    </location>
</feature>
<dbReference type="Proteomes" id="UP000001883">
    <property type="component" value="Chromosome"/>
</dbReference>